<sequence length="290" mass="31957">MFADIHSPLQPLNFFHGYQVLVKRDDLIDPFISGNKWRKLKYILAEADRTGKNHLVTFGGAYSNHLVATAAACARNGLQSTAFVRGEAVENEMLLLCKLYGMQLRFTDRLSYQNKPLLFDRYFGGDHTALFVDEGGAGPHAVKGCAEIIAELPADTSHLFCAAGTGTTAAGLLKGIQAAQLKTILHVVPVLKGDDFISPEILKYTGPDHRLRVHTGYHFGGYAKTSPALIEFIKYFIAHTGIMIDPVYTSKMCYALADLLKHNHFNPDDKIVVLHTGGLLGLLGMKEKFH</sequence>
<comment type="similarity">
    <text evidence="2">Belongs to the ACC deaminase/D-cysteine desulfhydrase family.</text>
</comment>
<evidence type="ECO:0000259" key="6">
    <source>
        <dbReference type="Pfam" id="PF00291"/>
    </source>
</evidence>
<organism evidence="7 8">
    <name type="scientific">Pedobacter heparinus (strain ATCC 13125 / DSM 2366 / CIP 104194 / JCM 7457 / NBRC 12017 / NCIMB 9290 / NRRL B-14731 / HIM 762-3)</name>
    <dbReference type="NCBI Taxonomy" id="485917"/>
    <lineage>
        <taxon>Bacteria</taxon>
        <taxon>Pseudomonadati</taxon>
        <taxon>Bacteroidota</taxon>
        <taxon>Sphingobacteriia</taxon>
        <taxon>Sphingobacteriales</taxon>
        <taxon>Sphingobacteriaceae</taxon>
        <taxon>Pedobacter</taxon>
    </lineage>
</organism>
<dbReference type="AlphaFoldDB" id="C6XS90"/>
<dbReference type="PANTHER" id="PTHR43780">
    <property type="entry name" value="1-AMINOCYCLOPROPANE-1-CARBOXYLATE DEAMINASE-RELATED"/>
    <property type="match status" value="1"/>
</dbReference>
<proteinExistence type="inferred from homology"/>
<evidence type="ECO:0000256" key="1">
    <source>
        <dbReference type="ARBA" id="ARBA00001933"/>
    </source>
</evidence>
<evidence type="ECO:0000256" key="5">
    <source>
        <dbReference type="PIRSR" id="PIRSR006278-2"/>
    </source>
</evidence>
<dbReference type="Pfam" id="PF00291">
    <property type="entry name" value="PALP"/>
    <property type="match status" value="1"/>
</dbReference>
<dbReference type="SUPFAM" id="SSF53686">
    <property type="entry name" value="Tryptophan synthase beta subunit-like PLP-dependent enzymes"/>
    <property type="match status" value="1"/>
</dbReference>
<dbReference type="KEGG" id="phe:Phep_1217"/>
<dbReference type="InterPro" id="IPR027278">
    <property type="entry name" value="ACCD_DCysDesulf"/>
</dbReference>
<dbReference type="EMBL" id="CP001681">
    <property type="protein sequence ID" value="ACU03435.1"/>
    <property type="molecule type" value="Genomic_DNA"/>
</dbReference>
<dbReference type="InterPro" id="IPR001926">
    <property type="entry name" value="TrpB-like_PALP"/>
</dbReference>
<protein>
    <submittedName>
        <fullName evidence="7">Pyridoxal-5'-phosphate-dependent protein beta subunit</fullName>
    </submittedName>
</protein>
<name>C6XS90_PEDHD</name>
<feature type="modified residue" description="N6-(pyridoxal phosphate)lysine" evidence="5">
    <location>
        <position position="36"/>
    </location>
</feature>
<gene>
    <name evidence="7" type="ordered locus">Phep_1217</name>
</gene>
<evidence type="ECO:0000313" key="7">
    <source>
        <dbReference type="EMBL" id="ACU03435.1"/>
    </source>
</evidence>
<dbReference type="Proteomes" id="UP000000852">
    <property type="component" value="Chromosome"/>
</dbReference>
<dbReference type="eggNOG" id="COG2515">
    <property type="taxonomic scope" value="Bacteria"/>
</dbReference>
<comment type="cofactor">
    <cofactor evidence="1">
        <name>pyridoxal 5'-phosphate</name>
        <dbReference type="ChEBI" id="CHEBI:597326"/>
    </cofactor>
</comment>
<dbReference type="PANTHER" id="PTHR43780:SF2">
    <property type="entry name" value="1-AMINOCYCLOPROPANE-1-CARBOXYLATE DEAMINASE-RELATED"/>
    <property type="match status" value="1"/>
</dbReference>
<keyword evidence="8" id="KW-1185">Reference proteome</keyword>
<dbReference type="GO" id="GO:0019148">
    <property type="term" value="F:D-cysteine desulfhydrase activity"/>
    <property type="evidence" value="ECO:0007669"/>
    <property type="project" value="TreeGrafter"/>
</dbReference>
<reference evidence="7 8" key="1">
    <citation type="journal article" date="2009" name="Stand. Genomic Sci.">
        <title>Complete genome sequence of Pedobacter heparinus type strain (HIM 762-3).</title>
        <authorList>
            <person name="Han C."/>
            <person name="Spring S."/>
            <person name="Lapidus A."/>
            <person name="Del Rio T.G."/>
            <person name="Tice H."/>
            <person name="Copeland A."/>
            <person name="Cheng J.F."/>
            <person name="Lucas S."/>
            <person name="Chen F."/>
            <person name="Nolan M."/>
            <person name="Bruce D."/>
            <person name="Goodwin L."/>
            <person name="Pitluck S."/>
            <person name="Ivanova N."/>
            <person name="Mavromatis K."/>
            <person name="Mikhailova N."/>
            <person name="Pati A."/>
            <person name="Chen A."/>
            <person name="Palaniappan K."/>
            <person name="Land M."/>
            <person name="Hauser L."/>
            <person name="Chang Y.J."/>
            <person name="Jeffries C.C."/>
            <person name="Saunders E."/>
            <person name="Chertkov O."/>
            <person name="Brettin T."/>
            <person name="Goker M."/>
            <person name="Rohde M."/>
            <person name="Bristow J."/>
            <person name="Eisen J.A."/>
            <person name="Markowitz V."/>
            <person name="Hugenholtz P."/>
            <person name="Kyrpides N.C."/>
            <person name="Klenk H.P."/>
            <person name="Detter J.C."/>
        </authorList>
    </citation>
    <scope>NUCLEOTIDE SEQUENCE [LARGE SCALE GENOMIC DNA]</scope>
    <source>
        <strain evidence="8">ATCC 13125 / DSM 2366 / CIP 104194 / JCM 7457 / NBRC 12017 / NCIMB 9290 / NRRL B-14731 / HIM 762-3</strain>
    </source>
</reference>
<evidence type="ECO:0000256" key="4">
    <source>
        <dbReference type="PIRSR" id="PIRSR006278-1"/>
    </source>
</evidence>
<keyword evidence="3 5" id="KW-0663">Pyridoxal phosphate</keyword>
<dbReference type="OrthoDB" id="9801249at2"/>
<feature type="domain" description="Tryptophan synthase beta chain-like PALP" evidence="6">
    <location>
        <begin position="7"/>
        <end position="277"/>
    </location>
</feature>
<evidence type="ECO:0000256" key="2">
    <source>
        <dbReference type="ARBA" id="ARBA00008639"/>
    </source>
</evidence>
<dbReference type="Gene3D" id="3.40.50.1100">
    <property type="match status" value="2"/>
</dbReference>
<evidence type="ECO:0000256" key="3">
    <source>
        <dbReference type="ARBA" id="ARBA00022898"/>
    </source>
</evidence>
<dbReference type="InterPro" id="IPR036052">
    <property type="entry name" value="TrpB-like_PALP_sf"/>
</dbReference>
<dbReference type="PIRSF" id="PIRSF006278">
    <property type="entry name" value="ACCD_DCysDesulf"/>
    <property type="match status" value="1"/>
</dbReference>
<dbReference type="RefSeq" id="WP_012781379.1">
    <property type="nucleotide sequence ID" value="NC_013061.1"/>
</dbReference>
<evidence type="ECO:0000313" key="8">
    <source>
        <dbReference type="Proteomes" id="UP000000852"/>
    </source>
</evidence>
<dbReference type="HOGENOM" id="CLU_048897_0_0_10"/>
<accession>C6XS90</accession>
<feature type="active site" description="Nucleophile" evidence="4">
    <location>
        <position position="63"/>
    </location>
</feature>
<dbReference type="STRING" id="485917.Phep_1217"/>